<protein>
    <submittedName>
        <fullName evidence="3">DUF4126 domain-containing protein</fullName>
    </submittedName>
</protein>
<dbReference type="KEGG" id="scor:J3U87_20625"/>
<evidence type="ECO:0000313" key="4">
    <source>
        <dbReference type="Proteomes" id="UP000663929"/>
    </source>
</evidence>
<organism evidence="3 4">
    <name type="scientific">Sulfidibacter corallicola</name>
    <dbReference type="NCBI Taxonomy" id="2818388"/>
    <lineage>
        <taxon>Bacteria</taxon>
        <taxon>Pseudomonadati</taxon>
        <taxon>Acidobacteriota</taxon>
        <taxon>Holophagae</taxon>
        <taxon>Acanthopleuribacterales</taxon>
        <taxon>Acanthopleuribacteraceae</taxon>
        <taxon>Sulfidibacter</taxon>
    </lineage>
</organism>
<gene>
    <name evidence="3" type="ORF">J3U87_20625</name>
</gene>
<accession>A0A8A4TDJ5</accession>
<evidence type="ECO:0000313" key="3">
    <source>
        <dbReference type="EMBL" id="QTD47996.1"/>
    </source>
</evidence>
<dbReference type="EMBL" id="CP071793">
    <property type="protein sequence ID" value="QTD47996.1"/>
    <property type="molecule type" value="Genomic_DNA"/>
</dbReference>
<evidence type="ECO:0000259" key="2">
    <source>
        <dbReference type="Pfam" id="PF13548"/>
    </source>
</evidence>
<dbReference type="RefSeq" id="WP_237377659.1">
    <property type="nucleotide sequence ID" value="NZ_CP071793.1"/>
</dbReference>
<sequence length="191" mass="19827">MEVVLSLLVGLGLSAACGFRVFVPLLVLSLAAYSGHLSLAESFTWLATEAALITLGAATLLEVGSYYIPWLDNLLDTIATPCAVIAGIITTGSMATDMSPYLSWSLAVIAGGGTAGVIQAGTAFTRQMSSFSTGGLGNPVVSSVELVSAVTLSVIAVIFPIVAILLVLALFFFSARAIHRFAMRRRKLATA</sequence>
<proteinExistence type="predicted"/>
<keyword evidence="4" id="KW-1185">Reference proteome</keyword>
<keyword evidence="1" id="KW-1133">Transmembrane helix</keyword>
<feature type="domain" description="DUF4126" evidence="2">
    <location>
        <begin position="7"/>
        <end position="178"/>
    </location>
</feature>
<dbReference type="Pfam" id="PF13548">
    <property type="entry name" value="DUF4126"/>
    <property type="match status" value="1"/>
</dbReference>
<keyword evidence="1" id="KW-0812">Transmembrane</keyword>
<evidence type="ECO:0000256" key="1">
    <source>
        <dbReference type="SAM" id="Phobius"/>
    </source>
</evidence>
<dbReference type="AlphaFoldDB" id="A0A8A4TDJ5"/>
<name>A0A8A4TDJ5_SULCO</name>
<keyword evidence="1" id="KW-0472">Membrane</keyword>
<dbReference type="InterPro" id="IPR025196">
    <property type="entry name" value="DUF4126"/>
</dbReference>
<feature type="transmembrane region" description="Helical" evidence="1">
    <location>
        <begin position="161"/>
        <end position="178"/>
    </location>
</feature>
<feature type="transmembrane region" description="Helical" evidence="1">
    <location>
        <begin position="101"/>
        <end position="124"/>
    </location>
</feature>
<reference evidence="3" key="1">
    <citation type="submission" date="2021-03" db="EMBL/GenBank/DDBJ databases">
        <title>Acanthopleuribacteraceae sp. M133.</title>
        <authorList>
            <person name="Wang G."/>
        </authorList>
    </citation>
    <scope>NUCLEOTIDE SEQUENCE</scope>
    <source>
        <strain evidence="3">M133</strain>
    </source>
</reference>
<dbReference type="Proteomes" id="UP000663929">
    <property type="component" value="Chromosome"/>
</dbReference>
<feature type="transmembrane region" description="Helical" evidence="1">
    <location>
        <begin position="42"/>
        <end position="61"/>
    </location>
</feature>